<evidence type="ECO:0000313" key="3">
    <source>
        <dbReference type="Proteomes" id="UP000682111"/>
    </source>
</evidence>
<keyword evidence="1" id="KW-0812">Transmembrane</keyword>
<keyword evidence="3" id="KW-1185">Reference proteome</keyword>
<accession>A0A919WIL6</accession>
<evidence type="ECO:0000256" key="1">
    <source>
        <dbReference type="SAM" id="Phobius"/>
    </source>
</evidence>
<name>A0A919WIL6_9BACI</name>
<dbReference type="EMBL" id="BORC01000003">
    <property type="protein sequence ID" value="GIN62397.1"/>
    <property type="molecule type" value="Genomic_DNA"/>
</dbReference>
<dbReference type="Proteomes" id="UP000682111">
    <property type="component" value="Unassembled WGS sequence"/>
</dbReference>
<protein>
    <submittedName>
        <fullName evidence="2">Uncharacterized protein</fullName>
    </submittedName>
</protein>
<gene>
    <name evidence="2" type="ORF">J27TS8_23900</name>
</gene>
<keyword evidence="1" id="KW-1133">Transmembrane helix</keyword>
<dbReference type="AlphaFoldDB" id="A0A919WIL6"/>
<organism evidence="2 3">
    <name type="scientific">Robertmurraya siralis</name>
    <dbReference type="NCBI Taxonomy" id="77777"/>
    <lineage>
        <taxon>Bacteria</taxon>
        <taxon>Bacillati</taxon>
        <taxon>Bacillota</taxon>
        <taxon>Bacilli</taxon>
        <taxon>Bacillales</taxon>
        <taxon>Bacillaceae</taxon>
        <taxon>Robertmurraya</taxon>
    </lineage>
</organism>
<sequence length="88" mass="10336">MKRLNNKKFLLLLSFLVTIIIAFVPGIGIRVEEPSYYFGFPAEFLGYHGKGLFSYPLLGFLFNIIFYYIIFLILIKATLKIKKYFLKQ</sequence>
<feature type="transmembrane region" description="Helical" evidence="1">
    <location>
        <begin position="52"/>
        <end position="75"/>
    </location>
</feature>
<reference evidence="2" key="1">
    <citation type="submission" date="2021-03" db="EMBL/GenBank/DDBJ databases">
        <title>Antimicrobial resistance genes in bacteria isolated from Japanese honey, and their potential for conferring macrolide and lincosamide resistance in the American foulbrood pathogen Paenibacillus larvae.</title>
        <authorList>
            <person name="Okamoto M."/>
            <person name="Kumagai M."/>
            <person name="Kanamori H."/>
            <person name="Takamatsu D."/>
        </authorList>
    </citation>
    <scope>NUCLEOTIDE SEQUENCE</scope>
    <source>
        <strain evidence="2">J27TS8</strain>
    </source>
</reference>
<keyword evidence="1" id="KW-0472">Membrane</keyword>
<evidence type="ECO:0000313" key="2">
    <source>
        <dbReference type="EMBL" id="GIN62397.1"/>
    </source>
</evidence>
<comment type="caution">
    <text evidence="2">The sequence shown here is derived from an EMBL/GenBank/DDBJ whole genome shotgun (WGS) entry which is preliminary data.</text>
</comment>
<proteinExistence type="predicted"/>
<dbReference type="RefSeq" id="WP_212933737.1">
    <property type="nucleotide sequence ID" value="NZ_BORC01000003.1"/>
</dbReference>